<dbReference type="InterPro" id="IPR004993">
    <property type="entry name" value="GH3"/>
</dbReference>
<evidence type="ECO:0000259" key="1">
    <source>
        <dbReference type="Pfam" id="PF23571"/>
    </source>
</evidence>
<dbReference type="RefSeq" id="WP_117621255.1">
    <property type="nucleotide sequence ID" value="NZ_QRQF01000013.1"/>
</dbReference>
<dbReference type="InterPro" id="IPR055377">
    <property type="entry name" value="GH3_M"/>
</dbReference>
<dbReference type="Pfam" id="PF23571">
    <property type="entry name" value="GH3_M"/>
    <property type="match status" value="1"/>
</dbReference>
<organism evidence="2 3">
    <name type="scientific">Hungatella hathewayi</name>
    <dbReference type="NCBI Taxonomy" id="154046"/>
    <lineage>
        <taxon>Bacteria</taxon>
        <taxon>Bacillati</taxon>
        <taxon>Bacillota</taxon>
        <taxon>Clostridia</taxon>
        <taxon>Lachnospirales</taxon>
        <taxon>Lachnospiraceae</taxon>
        <taxon>Hungatella</taxon>
    </lineage>
</organism>
<dbReference type="PANTHER" id="PTHR31901:SF9">
    <property type="entry name" value="GH3 DOMAIN-CONTAINING PROTEIN"/>
    <property type="match status" value="1"/>
</dbReference>
<dbReference type="Pfam" id="PF03321">
    <property type="entry name" value="GH3"/>
    <property type="match status" value="1"/>
</dbReference>
<dbReference type="GO" id="GO:0016881">
    <property type="term" value="F:acid-amino acid ligase activity"/>
    <property type="evidence" value="ECO:0007669"/>
    <property type="project" value="TreeGrafter"/>
</dbReference>
<evidence type="ECO:0000313" key="3">
    <source>
        <dbReference type="Proteomes" id="UP000261257"/>
    </source>
</evidence>
<evidence type="ECO:0000313" key="2">
    <source>
        <dbReference type="EMBL" id="RGM04277.1"/>
    </source>
</evidence>
<dbReference type="Gene3D" id="3.40.50.12780">
    <property type="entry name" value="N-terminal domain of ligase-like"/>
    <property type="match status" value="1"/>
</dbReference>
<dbReference type="EMBL" id="QSSQ01000010">
    <property type="protein sequence ID" value="RGM04277.1"/>
    <property type="molecule type" value="Genomic_DNA"/>
</dbReference>
<feature type="domain" description="GH3 middle" evidence="1">
    <location>
        <begin position="325"/>
        <end position="400"/>
    </location>
</feature>
<protein>
    <submittedName>
        <fullName evidence="2">Auxin-responsive protein</fullName>
    </submittedName>
</protein>
<gene>
    <name evidence="2" type="ORF">DXC39_12830</name>
</gene>
<sequence length="554" mass="63568">MKFEEKLKERKDWELWKEYCGFLDLTIDEFMAIQNRLMLEQIRKWRASGIGKTILKGRNPETIEEFRKMVPLTSYEDYADSLSLKDKSILPDDPVVWIQTTWEGGRHTIKLAPYTRSMLETYQNNMLGCLMLSTSSGRGDFDVNPKDTILYALAPLPYATGIFPLLLNDAISIEFLPPVKEAQKMSFSERNKKGFKMGLKKGIDFFFGVGSVTYYVSLSIASLGSGHKSGSGSGSGGGDGKKKISISPAMVVRLLKAKHLCRKEGRDLLPKDLFRLKGFMCAGTDNRLYRDDLEKLWGVRPMEIFAGTEPTCIGTEIWSRDGMYFFPDACFYEFIPEKEMERSLADPSYEPRTCLMNEVEEGEKYELVISVLKGGVFMRYRVGDVYRCIALENERDQVRFPRFEYIDRIPTVIDIAGFTRITENSIGRVIGLSGLKVKDWAAAKEITENKRPFLHMYVEMEPECLFSSAVTVNILKEHMGVYFKYVDEDYKDLKKILGIDPLEITILRCGTFDTYYRGDKEKMRRINPTQYEIGELLKSQELVSAFGRRPERNV</sequence>
<dbReference type="Proteomes" id="UP000261257">
    <property type="component" value="Unassembled WGS sequence"/>
</dbReference>
<dbReference type="GO" id="GO:0005737">
    <property type="term" value="C:cytoplasm"/>
    <property type="evidence" value="ECO:0007669"/>
    <property type="project" value="TreeGrafter"/>
</dbReference>
<reference evidence="2 3" key="1">
    <citation type="submission" date="2018-08" db="EMBL/GenBank/DDBJ databases">
        <title>A genome reference for cultivated species of the human gut microbiota.</title>
        <authorList>
            <person name="Zou Y."/>
            <person name="Xue W."/>
            <person name="Luo G."/>
        </authorList>
    </citation>
    <scope>NUCLEOTIDE SEQUENCE [LARGE SCALE GENOMIC DNA]</scope>
    <source>
        <strain evidence="2 3">TF05-11AC</strain>
    </source>
</reference>
<dbReference type="AlphaFoldDB" id="A0A3E4U832"/>
<name>A0A3E4U832_9FIRM</name>
<accession>A0A3E4U832</accession>
<dbReference type="InterPro" id="IPR042099">
    <property type="entry name" value="ANL_N_sf"/>
</dbReference>
<comment type="caution">
    <text evidence="2">The sequence shown here is derived from an EMBL/GenBank/DDBJ whole genome shotgun (WGS) entry which is preliminary data.</text>
</comment>
<dbReference type="PANTHER" id="PTHR31901">
    <property type="entry name" value="GH3 DOMAIN-CONTAINING PROTEIN"/>
    <property type="match status" value="1"/>
</dbReference>
<proteinExistence type="predicted"/>